<dbReference type="FunCoup" id="A0A316W538">
    <property type="interactions" value="211"/>
</dbReference>
<evidence type="ECO:0000256" key="3">
    <source>
        <dbReference type="SAM" id="MobiDB-lite"/>
    </source>
</evidence>
<dbReference type="EMBL" id="KZ819366">
    <property type="protein sequence ID" value="PWN43801.1"/>
    <property type="molecule type" value="Genomic_DNA"/>
</dbReference>
<comment type="similarity">
    <text evidence="1">Belongs to the CCR4/nocturin family.</text>
</comment>
<feature type="domain" description="Endonuclease/exonuclease/phosphatase" evidence="4">
    <location>
        <begin position="80"/>
        <end position="323"/>
    </location>
</feature>
<evidence type="ECO:0000256" key="1">
    <source>
        <dbReference type="ARBA" id="ARBA00010774"/>
    </source>
</evidence>
<keyword evidence="5" id="KW-0540">Nuclease</keyword>
<dbReference type="Proteomes" id="UP000245783">
    <property type="component" value="Unassembled WGS sequence"/>
</dbReference>
<dbReference type="SUPFAM" id="SSF56219">
    <property type="entry name" value="DNase I-like"/>
    <property type="match status" value="1"/>
</dbReference>
<organism evidence="5 6">
    <name type="scientific">Ceraceosorus guamensis</name>
    <dbReference type="NCBI Taxonomy" id="1522189"/>
    <lineage>
        <taxon>Eukaryota</taxon>
        <taxon>Fungi</taxon>
        <taxon>Dikarya</taxon>
        <taxon>Basidiomycota</taxon>
        <taxon>Ustilaginomycotina</taxon>
        <taxon>Exobasidiomycetes</taxon>
        <taxon>Ceraceosorales</taxon>
        <taxon>Ceraceosoraceae</taxon>
        <taxon>Ceraceosorus</taxon>
    </lineage>
</organism>
<dbReference type="GO" id="GO:0006139">
    <property type="term" value="P:nucleobase-containing compound metabolic process"/>
    <property type="evidence" value="ECO:0007669"/>
    <property type="project" value="UniProtKB-ARBA"/>
</dbReference>
<protein>
    <submittedName>
        <fullName evidence="5">Endonuclease/exonuclease/phosphatase</fullName>
    </submittedName>
</protein>
<feature type="compositionally biased region" description="Polar residues" evidence="3">
    <location>
        <begin position="1"/>
        <end position="10"/>
    </location>
</feature>
<feature type="region of interest" description="Disordered" evidence="3">
    <location>
        <begin position="170"/>
        <end position="190"/>
    </location>
</feature>
<keyword evidence="5" id="KW-0255">Endonuclease</keyword>
<dbReference type="GO" id="GO:0004519">
    <property type="term" value="F:endonuclease activity"/>
    <property type="evidence" value="ECO:0007669"/>
    <property type="project" value="UniProtKB-KW"/>
</dbReference>
<dbReference type="OrthoDB" id="428734at2759"/>
<feature type="compositionally biased region" description="Low complexity" evidence="3">
    <location>
        <begin position="11"/>
        <end position="27"/>
    </location>
</feature>
<dbReference type="AlphaFoldDB" id="A0A316W538"/>
<feature type="region of interest" description="Disordered" evidence="3">
    <location>
        <begin position="1"/>
        <end position="27"/>
    </location>
</feature>
<proteinExistence type="inferred from homology"/>
<keyword evidence="2" id="KW-0378">Hydrolase</keyword>
<feature type="region of interest" description="Disordered" evidence="3">
    <location>
        <begin position="362"/>
        <end position="410"/>
    </location>
</feature>
<sequence>MSSPRTLTQGKSSAPSRKAPKAKPSPQEIEAIRAARAEKKARIAADPILSGKQKFAPRQWLPVVSDAQRELGKRSSVRILSWNILAQGLVRRKLFPGSDCLKWPERMPILDAELDPDSHAWDVACFQEVDRMEHHSETFSRAGFSWSYEKGYESKQHGLLIAWRSRLPDHSAGEGQPEPSSTAETKSRTTFESAPIAKRIVYYDQVEACKYFHGASSDTSPTTSTSGSRSTRNIAQIVALRLATDASGARVTGEPTSGLIVATTHLFWHPSHAYERVRQAGILLQEAYAFRREHKEIAKWDIVIAGDFNDQPHSATYHLMSGLPPSREAIEEVQRSTVVHSSIDEAKRRDAEAHAIAQGIEHVEHAGARTGSGEMDTESGQEEAEGDEASEDGGENDDEQEDIAGPEDASTTMLKGCRAARQEDGLLTLEALASLFASPGHEAAGSSTVRSAYGHAFNRLKSLDGSEAMVENYFSSVSRGRERFDDETWYEGKRNEHASLPAGHPGRDEPMWTLYSSIFSLTLDYIWLLPNPLRSQSTEERKEADRQDAYPHITALLAMLRTKDLAPGIPRKGVCASDHVAIGAEIELR</sequence>
<dbReference type="Pfam" id="PF03372">
    <property type="entry name" value="Exo_endo_phos"/>
    <property type="match status" value="1"/>
</dbReference>
<evidence type="ECO:0000259" key="4">
    <source>
        <dbReference type="Pfam" id="PF03372"/>
    </source>
</evidence>
<dbReference type="PANTHER" id="PTHR12121">
    <property type="entry name" value="CARBON CATABOLITE REPRESSOR PROTEIN 4"/>
    <property type="match status" value="1"/>
</dbReference>
<dbReference type="InterPro" id="IPR005135">
    <property type="entry name" value="Endo/exonuclease/phosphatase"/>
</dbReference>
<feature type="compositionally biased region" description="Acidic residues" evidence="3">
    <location>
        <begin position="375"/>
        <end position="405"/>
    </location>
</feature>
<gene>
    <name evidence="5" type="ORF">IE81DRAFT_333976</name>
</gene>
<dbReference type="InParanoid" id="A0A316W538"/>
<dbReference type="GeneID" id="37037265"/>
<keyword evidence="6" id="KW-1185">Reference proteome</keyword>
<dbReference type="InterPro" id="IPR036691">
    <property type="entry name" value="Endo/exonu/phosph_ase_sf"/>
</dbReference>
<reference evidence="5 6" key="1">
    <citation type="journal article" date="2018" name="Mol. Biol. Evol.">
        <title>Broad Genomic Sampling Reveals a Smut Pathogenic Ancestry of the Fungal Clade Ustilaginomycotina.</title>
        <authorList>
            <person name="Kijpornyongpan T."/>
            <person name="Mondo S.J."/>
            <person name="Barry K."/>
            <person name="Sandor L."/>
            <person name="Lee J."/>
            <person name="Lipzen A."/>
            <person name="Pangilinan J."/>
            <person name="LaButti K."/>
            <person name="Hainaut M."/>
            <person name="Henrissat B."/>
            <person name="Grigoriev I.V."/>
            <person name="Spatafora J.W."/>
            <person name="Aime M.C."/>
        </authorList>
    </citation>
    <scope>NUCLEOTIDE SEQUENCE [LARGE SCALE GENOMIC DNA]</scope>
    <source>
        <strain evidence="5 6">MCA 4658</strain>
    </source>
</reference>
<dbReference type="PANTHER" id="PTHR12121:SF45">
    <property type="entry name" value="NOCTURNIN"/>
    <property type="match status" value="1"/>
</dbReference>
<name>A0A316W538_9BASI</name>
<dbReference type="InterPro" id="IPR050410">
    <property type="entry name" value="CCR4/nocturin_mRNA_transcr"/>
</dbReference>
<accession>A0A316W538</accession>
<evidence type="ECO:0000313" key="5">
    <source>
        <dbReference type="EMBL" id="PWN43801.1"/>
    </source>
</evidence>
<evidence type="ECO:0000313" key="6">
    <source>
        <dbReference type="Proteomes" id="UP000245783"/>
    </source>
</evidence>
<evidence type="ECO:0000256" key="2">
    <source>
        <dbReference type="ARBA" id="ARBA00022801"/>
    </source>
</evidence>
<dbReference type="RefSeq" id="XP_025370961.1">
    <property type="nucleotide sequence ID" value="XM_025515395.1"/>
</dbReference>
<keyword evidence="5" id="KW-0269">Exonuclease</keyword>
<dbReference type="Gene3D" id="3.60.10.10">
    <property type="entry name" value="Endonuclease/exonuclease/phosphatase"/>
    <property type="match status" value="2"/>
</dbReference>
<feature type="compositionally biased region" description="Polar residues" evidence="3">
    <location>
        <begin position="178"/>
        <end position="190"/>
    </location>
</feature>
<dbReference type="GO" id="GO:0000175">
    <property type="term" value="F:3'-5'-RNA exonuclease activity"/>
    <property type="evidence" value="ECO:0007669"/>
    <property type="project" value="TreeGrafter"/>
</dbReference>